<dbReference type="Gene3D" id="2.60.40.1240">
    <property type="match status" value="1"/>
</dbReference>
<evidence type="ECO:0000313" key="4">
    <source>
        <dbReference type="EMBL" id="OIJ11049.1"/>
    </source>
</evidence>
<reference evidence="4 5" key="1">
    <citation type="submission" date="2016-10" db="EMBL/GenBank/DDBJ databases">
        <title>Draft genome sequences of four alkaliphilic bacteria belonging to the Anaerobacillus genus.</title>
        <authorList>
            <person name="Bassil N.M."/>
            <person name="Lloyd J.R."/>
        </authorList>
    </citation>
    <scope>NUCLEOTIDE SEQUENCE [LARGE SCALE GENOMIC DNA]</scope>
    <source>
        <strain evidence="4 5">DSM 18345</strain>
    </source>
</reference>
<organism evidence="4 5">
    <name type="scientific">Anaerobacillus alkalilacustris</name>
    <dbReference type="NCBI Taxonomy" id="393763"/>
    <lineage>
        <taxon>Bacteria</taxon>
        <taxon>Bacillati</taxon>
        <taxon>Bacillota</taxon>
        <taxon>Bacilli</taxon>
        <taxon>Bacillales</taxon>
        <taxon>Bacillaceae</taxon>
        <taxon>Anaerobacillus</taxon>
    </lineage>
</organism>
<dbReference type="InterPro" id="IPR029051">
    <property type="entry name" value="DUF4352"/>
</dbReference>
<evidence type="ECO:0000259" key="3">
    <source>
        <dbReference type="Pfam" id="PF11611"/>
    </source>
</evidence>
<proteinExistence type="predicted"/>
<sequence length="153" mass="17313">MSLLLFFVISASLPMDVYATITTKTTEEESSARIHKIGETANVGGLDVTVLSYTVAEDYGEGLRLILHLSIFNHSEEKIDVLTNNMKLIDQQGKLQPRIIVEGEKAIPTITIKPAEMYDEKIIFEINDLDMYNFSVRNPFYTGEAHWTIELND</sequence>
<keyword evidence="5" id="KW-1185">Reference proteome</keyword>
<dbReference type="InterPro" id="IPR029050">
    <property type="entry name" value="Immunoprotect_excell_Ig-like"/>
</dbReference>
<protein>
    <recommendedName>
        <fullName evidence="3">DUF4352 domain-containing protein</fullName>
    </recommendedName>
</protein>
<keyword evidence="1 2" id="KW-0732">Signal</keyword>
<gene>
    <name evidence="4" type="ORF">BKP37_16700</name>
</gene>
<dbReference type="AlphaFoldDB" id="A0A1S2LEU9"/>
<feature type="domain" description="DUF4352" evidence="3">
    <location>
        <begin position="35"/>
        <end position="144"/>
    </location>
</feature>
<evidence type="ECO:0000256" key="2">
    <source>
        <dbReference type="SAM" id="SignalP"/>
    </source>
</evidence>
<name>A0A1S2LEU9_9BACI</name>
<dbReference type="Proteomes" id="UP000179524">
    <property type="component" value="Unassembled WGS sequence"/>
</dbReference>
<feature type="chain" id="PRO_5010255143" description="DUF4352 domain-containing protein" evidence="2">
    <location>
        <begin position="20"/>
        <end position="153"/>
    </location>
</feature>
<evidence type="ECO:0000313" key="5">
    <source>
        <dbReference type="Proteomes" id="UP000179524"/>
    </source>
</evidence>
<feature type="signal peptide" evidence="2">
    <location>
        <begin position="1"/>
        <end position="19"/>
    </location>
</feature>
<dbReference type="Pfam" id="PF11611">
    <property type="entry name" value="DUF4352"/>
    <property type="match status" value="1"/>
</dbReference>
<dbReference type="EMBL" id="MLQR01000045">
    <property type="protein sequence ID" value="OIJ11049.1"/>
    <property type="molecule type" value="Genomic_DNA"/>
</dbReference>
<comment type="caution">
    <text evidence="4">The sequence shown here is derived from an EMBL/GenBank/DDBJ whole genome shotgun (WGS) entry which is preliminary data.</text>
</comment>
<evidence type="ECO:0000256" key="1">
    <source>
        <dbReference type="ARBA" id="ARBA00022729"/>
    </source>
</evidence>
<accession>A0A1S2LEU9</accession>